<proteinExistence type="inferred from homology"/>
<evidence type="ECO:0000313" key="5">
    <source>
        <dbReference type="EMBL" id="MBT9289999.1"/>
    </source>
</evidence>
<dbReference type="AlphaFoldDB" id="A0A947GIP6"/>
<reference evidence="5 6" key="1">
    <citation type="submission" date="2021-06" db="EMBL/GenBank/DDBJ databases">
        <authorList>
            <person name="Grouzdev D.S."/>
            <person name="Koziaeva V."/>
        </authorList>
    </citation>
    <scope>NUCLEOTIDE SEQUENCE [LARGE SCALE GENOMIC DNA]</scope>
    <source>
        <strain evidence="5 6">22</strain>
    </source>
</reference>
<gene>
    <name evidence="5" type="ORF">KL771_11055</name>
</gene>
<dbReference type="PANTHER" id="PTHR10907">
    <property type="entry name" value="REGUCALCIN"/>
    <property type="match status" value="1"/>
</dbReference>
<dbReference type="Proteomes" id="UP000766595">
    <property type="component" value="Unassembled WGS sequence"/>
</dbReference>
<dbReference type="SUPFAM" id="SSF63829">
    <property type="entry name" value="Calcium-dependent phosphotriesterase"/>
    <property type="match status" value="1"/>
</dbReference>
<evidence type="ECO:0000259" key="4">
    <source>
        <dbReference type="Pfam" id="PF08450"/>
    </source>
</evidence>
<organism evidence="5 6">
    <name type="scientific">Prosthecodimorpha staleyi</name>
    <dbReference type="NCBI Taxonomy" id="2840188"/>
    <lineage>
        <taxon>Bacteria</taxon>
        <taxon>Pseudomonadati</taxon>
        <taxon>Pseudomonadota</taxon>
        <taxon>Alphaproteobacteria</taxon>
        <taxon>Hyphomicrobiales</taxon>
        <taxon>Ancalomicrobiaceae</taxon>
        <taxon>Prosthecodimorpha</taxon>
    </lineage>
</organism>
<accession>A0A947GIP6</accession>
<evidence type="ECO:0000256" key="3">
    <source>
        <dbReference type="PIRSR" id="PIRSR605511-2"/>
    </source>
</evidence>
<keyword evidence="3" id="KW-0862">Zinc</keyword>
<feature type="binding site" evidence="3">
    <location>
        <position position="202"/>
    </location>
    <ligand>
        <name>a divalent metal cation</name>
        <dbReference type="ChEBI" id="CHEBI:60240"/>
    </ligand>
</feature>
<evidence type="ECO:0000256" key="1">
    <source>
        <dbReference type="ARBA" id="ARBA00008853"/>
    </source>
</evidence>
<feature type="binding site" evidence="3">
    <location>
        <position position="20"/>
    </location>
    <ligand>
        <name>a divalent metal cation</name>
        <dbReference type="ChEBI" id="CHEBI:60240"/>
    </ligand>
</feature>
<dbReference type="InterPro" id="IPR005511">
    <property type="entry name" value="SMP-30"/>
</dbReference>
<dbReference type="PRINTS" id="PR01790">
    <property type="entry name" value="SMP30FAMILY"/>
</dbReference>
<dbReference type="Pfam" id="PF08450">
    <property type="entry name" value="SGL"/>
    <property type="match status" value="1"/>
</dbReference>
<keyword evidence="6" id="KW-1185">Reference proteome</keyword>
<feature type="binding site" evidence="3">
    <location>
        <position position="152"/>
    </location>
    <ligand>
        <name>a divalent metal cation</name>
        <dbReference type="ChEBI" id="CHEBI:60240"/>
    </ligand>
</feature>
<comment type="caution">
    <text evidence="5">The sequence shown here is derived from an EMBL/GenBank/DDBJ whole genome shotgun (WGS) entry which is preliminary data.</text>
</comment>
<feature type="active site" description="Proton donor/acceptor" evidence="2">
    <location>
        <position position="202"/>
    </location>
</feature>
<protein>
    <submittedName>
        <fullName evidence="5">SMP-30/gluconolactonase/LRE family protein</fullName>
    </submittedName>
</protein>
<dbReference type="PANTHER" id="PTHR10907:SF47">
    <property type="entry name" value="REGUCALCIN"/>
    <property type="match status" value="1"/>
</dbReference>
<dbReference type="InterPro" id="IPR011042">
    <property type="entry name" value="6-blade_b-propeller_TolB-like"/>
</dbReference>
<keyword evidence="3" id="KW-0479">Metal-binding</keyword>
<sequence>MSVAIGDMRVVADTADVLGEVPLWDAAAGTLTWIDIMKPGCHRLDAATGAVTSWTPPEKLGSWALRASGGLFTAGRGGLGLWDPEAGTFERLASPEADRPGNMLNDGRTDPRGRFVVGSMDKMLTGPNGRLWRVDPDRSVTLLQDADIWLPNSIAWSPDGRTFYLGDSRTKLIFAYDWDLDTGTPSNRRVFADTAAIPGEPDGSSVDAEGFLWNARFDGSCLARFAPDGQLDRIVPTPVSRPSHCTFGGADLKTLYVTTARFRLSAERLAAEPMAGALLAAEVSVAGLPEPVWGGC</sequence>
<evidence type="ECO:0000313" key="6">
    <source>
        <dbReference type="Proteomes" id="UP000766595"/>
    </source>
</evidence>
<dbReference type="EMBL" id="JAHHZF010000005">
    <property type="protein sequence ID" value="MBT9289999.1"/>
    <property type="molecule type" value="Genomic_DNA"/>
</dbReference>
<dbReference type="GO" id="GO:0019853">
    <property type="term" value="P:L-ascorbic acid biosynthetic process"/>
    <property type="evidence" value="ECO:0007669"/>
    <property type="project" value="TreeGrafter"/>
</dbReference>
<dbReference type="Gene3D" id="2.120.10.30">
    <property type="entry name" value="TolB, C-terminal domain"/>
    <property type="match status" value="1"/>
</dbReference>
<feature type="domain" description="SMP-30/Gluconolactonase/LRE-like region" evidence="4">
    <location>
        <begin position="18"/>
        <end position="261"/>
    </location>
</feature>
<evidence type="ECO:0000256" key="2">
    <source>
        <dbReference type="PIRSR" id="PIRSR605511-1"/>
    </source>
</evidence>
<dbReference type="RefSeq" id="WP_261968624.1">
    <property type="nucleotide sequence ID" value="NZ_JAHHZF010000005.1"/>
</dbReference>
<name>A0A947GIP6_9HYPH</name>
<dbReference type="GO" id="GO:0004341">
    <property type="term" value="F:gluconolactonase activity"/>
    <property type="evidence" value="ECO:0007669"/>
    <property type="project" value="TreeGrafter"/>
</dbReference>
<comment type="similarity">
    <text evidence="1">Belongs to the SMP-30/CGR1 family.</text>
</comment>
<dbReference type="InterPro" id="IPR013658">
    <property type="entry name" value="SGL"/>
</dbReference>
<dbReference type="GO" id="GO:0005509">
    <property type="term" value="F:calcium ion binding"/>
    <property type="evidence" value="ECO:0007669"/>
    <property type="project" value="TreeGrafter"/>
</dbReference>
<feature type="binding site" evidence="3">
    <location>
        <position position="105"/>
    </location>
    <ligand>
        <name>substrate</name>
    </ligand>
</feature>
<comment type="cofactor">
    <cofactor evidence="3">
        <name>Zn(2+)</name>
        <dbReference type="ChEBI" id="CHEBI:29105"/>
    </cofactor>
    <text evidence="3">Binds 1 divalent metal cation per subunit.</text>
</comment>